<dbReference type="Proteomes" id="UP000327013">
    <property type="component" value="Unassembled WGS sequence"/>
</dbReference>
<evidence type="ECO:0000256" key="1">
    <source>
        <dbReference type="SAM" id="MobiDB-lite"/>
    </source>
</evidence>
<dbReference type="EMBL" id="VIBQ01000009">
    <property type="protein sequence ID" value="KAB8337253.1"/>
    <property type="molecule type" value="Genomic_DNA"/>
</dbReference>
<dbReference type="AlphaFoldDB" id="A0A5N6KQ09"/>
<evidence type="ECO:0000313" key="2">
    <source>
        <dbReference type="EMBL" id="KAB8337253.1"/>
    </source>
</evidence>
<reference evidence="2 3" key="1">
    <citation type="submission" date="2019-06" db="EMBL/GenBank/DDBJ databases">
        <title>A chromosomal-level reference genome of Carpinus fangiana (Coryloideae, Betulaceae).</title>
        <authorList>
            <person name="Yang X."/>
            <person name="Wang Z."/>
            <person name="Zhang L."/>
            <person name="Hao G."/>
            <person name="Liu J."/>
            <person name="Yang Y."/>
        </authorList>
    </citation>
    <scope>NUCLEOTIDE SEQUENCE [LARGE SCALE GENOMIC DNA]</scope>
    <source>
        <strain evidence="2">Cfa_2016G</strain>
        <tissue evidence="2">Leaf</tissue>
    </source>
</reference>
<name>A0A5N6KQ09_9ROSI</name>
<sequence>MHEETREVALPSALCYLACQVSVLDRSTNASSANLPRTATAGCFCQRGCIERSIMRDDGPGDTCGLDFSGTFAYETACASPDLIMIANVIMRMGDAAMRLKGGECGEHSVTKPYVYPPSIVHNAVNQTASTVPTPPRLRTVPTLRPSLPSISASVMPCSSLSTNAFRNVATSAYVLPSKPLRPAAIFSASTASSIRCLALRMAIAGFLPGVGKILWEDGPLGSDEDASACCESAVEEALWWAKEEGEKVGEGLRTGPICDRREAKSGSRASRSRNADEPFVRVPLALGGGWTRGPTLPSDVAADGRSCPLATGVGPEGEGCAPCDVGVAPGARDGYKRRADEPVAALAAVAEAFDPLAPIATTLLVMEEGPSNGCSASTSSTNNIPQLHDD</sequence>
<comment type="caution">
    <text evidence="2">The sequence shown here is derived from an EMBL/GenBank/DDBJ whole genome shotgun (WGS) entry which is preliminary data.</text>
</comment>
<evidence type="ECO:0000313" key="3">
    <source>
        <dbReference type="Proteomes" id="UP000327013"/>
    </source>
</evidence>
<protein>
    <submittedName>
        <fullName evidence="2">Uncharacterized protein</fullName>
    </submittedName>
</protein>
<accession>A0A5N6KQ09</accession>
<gene>
    <name evidence="2" type="ORF">FH972_021555</name>
</gene>
<organism evidence="2 3">
    <name type="scientific">Carpinus fangiana</name>
    <dbReference type="NCBI Taxonomy" id="176857"/>
    <lineage>
        <taxon>Eukaryota</taxon>
        <taxon>Viridiplantae</taxon>
        <taxon>Streptophyta</taxon>
        <taxon>Embryophyta</taxon>
        <taxon>Tracheophyta</taxon>
        <taxon>Spermatophyta</taxon>
        <taxon>Magnoliopsida</taxon>
        <taxon>eudicotyledons</taxon>
        <taxon>Gunneridae</taxon>
        <taxon>Pentapetalae</taxon>
        <taxon>rosids</taxon>
        <taxon>fabids</taxon>
        <taxon>Fagales</taxon>
        <taxon>Betulaceae</taxon>
        <taxon>Carpinus</taxon>
    </lineage>
</organism>
<feature type="compositionally biased region" description="Polar residues" evidence="1">
    <location>
        <begin position="373"/>
        <end position="391"/>
    </location>
</feature>
<proteinExistence type="predicted"/>
<keyword evidence="3" id="KW-1185">Reference proteome</keyword>
<feature type="region of interest" description="Disordered" evidence="1">
    <location>
        <begin position="371"/>
        <end position="391"/>
    </location>
</feature>